<organism evidence="2 3">
    <name type="scientific">Aurantimonas marianensis</name>
    <dbReference type="NCBI Taxonomy" id="2920428"/>
    <lineage>
        <taxon>Bacteria</taxon>
        <taxon>Pseudomonadati</taxon>
        <taxon>Pseudomonadota</taxon>
        <taxon>Alphaproteobacteria</taxon>
        <taxon>Hyphomicrobiales</taxon>
        <taxon>Aurantimonadaceae</taxon>
        <taxon>Aurantimonas</taxon>
    </lineage>
</organism>
<reference evidence="2" key="1">
    <citation type="submission" date="2022-03" db="EMBL/GenBank/DDBJ databases">
        <title>Aurantimonas Liuensis sp. Nov., isolated from the hadal seawater of the Mariana Trench.</title>
        <authorList>
            <person name="Liu R."/>
        </authorList>
    </citation>
    <scope>NUCLEOTIDE SEQUENCE</scope>
    <source>
        <strain evidence="2">LRZ36</strain>
    </source>
</reference>
<evidence type="ECO:0000256" key="1">
    <source>
        <dbReference type="SAM" id="Phobius"/>
    </source>
</evidence>
<comment type="caution">
    <text evidence="2">The sequence shown here is derived from an EMBL/GenBank/DDBJ whole genome shotgun (WGS) entry which is preliminary data.</text>
</comment>
<protein>
    <recommendedName>
        <fullName evidence="4">Holin</fullName>
    </recommendedName>
</protein>
<evidence type="ECO:0008006" key="4">
    <source>
        <dbReference type="Google" id="ProtNLM"/>
    </source>
</evidence>
<feature type="transmembrane region" description="Helical" evidence="1">
    <location>
        <begin position="12"/>
        <end position="32"/>
    </location>
</feature>
<evidence type="ECO:0000313" key="2">
    <source>
        <dbReference type="EMBL" id="MCP3054838.1"/>
    </source>
</evidence>
<feature type="transmembrane region" description="Helical" evidence="1">
    <location>
        <begin position="44"/>
        <end position="63"/>
    </location>
</feature>
<keyword evidence="3" id="KW-1185">Reference proteome</keyword>
<gene>
    <name evidence="2" type="ORF">MJ956_06695</name>
</gene>
<name>A0A9X2H6Q8_9HYPH</name>
<evidence type="ECO:0000313" key="3">
    <source>
        <dbReference type="Proteomes" id="UP001155220"/>
    </source>
</evidence>
<sequence length="68" mass="6963">MSEAKPWYQSRTVWGGLVAFGAAIAGLFGLKIDPATHDVLALSLTNGAAAVGAVVAILGRLAAQKTLR</sequence>
<dbReference type="Proteomes" id="UP001155220">
    <property type="component" value="Unassembled WGS sequence"/>
</dbReference>
<keyword evidence="1" id="KW-0812">Transmembrane</keyword>
<proteinExistence type="predicted"/>
<keyword evidence="1" id="KW-0472">Membrane</keyword>
<dbReference type="EMBL" id="JALHBS010000035">
    <property type="protein sequence ID" value="MCP3054838.1"/>
    <property type="molecule type" value="Genomic_DNA"/>
</dbReference>
<accession>A0A9X2H6Q8</accession>
<dbReference type="RefSeq" id="WP_253963706.1">
    <property type="nucleotide sequence ID" value="NZ_JALHBS010000035.1"/>
</dbReference>
<dbReference type="AlphaFoldDB" id="A0A9X2H6Q8"/>
<keyword evidence="1" id="KW-1133">Transmembrane helix</keyword>